<keyword evidence="3" id="KW-1185">Reference proteome</keyword>
<keyword evidence="1" id="KW-0472">Membrane</keyword>
<name>A0A9K3IX04_HELAN</name>
<accession>A0A9K3IX04</accession>
<gene>
    <name evidence="2" type="ORF">HanXRQr2_Chr05g0194681</name>
</gene>
<keyword evidence="1" id="KW-0812">Transmembrane</keyword>
<dbReference type="EMBL" id="MNCJ02000320">
    <property type="protein sequence ID" value="KAF5804226.1"/>
    <property type="molecule type" value="Genomic_DNA"/>
</dbReference>
<evidence type="ECO:0000313" key="2">
    <source>
        <dbReference type="EMBL" id="KAF5804226.1"/>
    </source>
</evidence>
<proteinExistence type="predicted"/>
<dbReference type="AlphaFoldDB" id="A0A9K3IX04"/>
<evidence type="ECO:0000313" key="3">
    <source>
        <dbReference type="Proteomes" id="UP000215914"/>
    </source>
</evidence>
<dbReference type="Gramene" id="mRNA:HanXRQr2_Chr05g0194681">
    <property type="protein sequence ID" value="CDS:HanXRQr2_Chr05g0194681.1"/>
    <property type="gene ID" value="HanXRQr2_Chr05g0194681"/>
</dbReference>
<feature type="transmembrane region" description="Helical" evidence="1">
    <location>
        <begin position="52"/>
        <end position="78"/>
    </location>
</feature>
<sequence length="95" mass="10561">MLLAGERFAWPNLTGCYRNSESLLCRVICKVLSLAFCFVQDTFASTLNHVCLYIYVSFSVRFFGCLTGAAFGCLTGAATRRGLKNLVRLTSKTFK</sequence>
<comment type="caution">
    <text evidence="2">The sequence shown here is derived from an EMBL/GenBank/DDBJ whole genome shotgun (WGS) entry which is preliminary data.</text>
</comment>
<organism evidence="2 3">
    <name type="scientific">Helianthus annuus</name>
    <name type="common">Common sunflower</name>
    <dbReference type="NCBI Taxonomy" id="4232"/>
    <lineage>
        <taxon>Eukaryota</taxon>
        <taxon>Viridiplantae</taxon>
        <taxon>Streptophyta</taxon>
        <taxon>Embryophyta</taxon>
        <taxon>Tracheophyta</taxon>
        <taxon>Spermatophyta</taxon>
        <taxon>Magnoliopsida</taxon>
        <taxon>eudicotyledons</taxon>
        <taxon>Gunneridae</taxon>
        <taxon>Pentapetalae</taxon>
        <taxon>asterids</taxon>
        <taxon>campanulids</taxon>
        <taxon>Asterales</taxon>
        <taxon>Asteraceae</taxon>
        <taxon>Asteroideae</taxon>
        <taxon>Heliantheae alliance</taxon>
        <taxon>Heliantheae</taxon>
        <taxon>Helianthus</taxon>
    </lineage>
</organism>
<reference evidence="2" key="2">
    <citation type="submission" date="2020-06" db="EMBL/GenBank/DDBJ databases">
        <title>Helianthus annuus Genome sequencing and assembly Release 2.</title>
        <authorList>
            <person name="Gouzy J."/>
            <person name="Langlade N."/>
            <person name="Munos S."/>
        </authorList>
    </citation>
    <scope>NUCLEOTIDE SEQUENCE</scope>
    <source>
        <tissue evidence="2">Leaves</tissue>
    </source>
</reference>
<protein>
    <submittedName>
        <fullName evidence="2">Uncharacterized protein</fullName>
    </submittedName>
</protein>
<keyword evidence="1" id="KW-1133">Transmembrane helix</keyword>
<evidence type="ECO:0000256" key="1">
    <source>
        <dbReference type="SAM" id="Phobius"/>
    </source>
</evidence>
<dbReference type="Proteomes" id="UP000215914">
    <property type="component" value="Unassembled WGS sequence"/>
</dbReference>
<reference evidence="2" key="1">
    <citation type="journal article" date="2017" name="Nature">
        <title>The sunflower genome provides insights into oil metabolism, flowering and Asterid evolution.</title>
        <authorList>
            <person name="Badouin H."/>
            <person name="Gouzy J."/>
            <person name="Grassa C.J."/>
            <person name="Murat F."/>
            <person name="Staton S.E."/>
            <person name="Cottret L."/>
            <person name="Lelandais-Briere C."/>
            <person name="Owens G.L."/>
            <person name="Carrere S."/>
            <person name="Mayjonade B."/>
            <person name="Legrand L."/>
            <person name="Gill N."/>
            <person name="Kane N.C."/>
            <person name="Bowers J.E."/>
            <person name="Hubner S."/>
            <person name="Bellec A."/>
            <person name="Berard A."/>
            <person name="Berges H."/>
            <person name="Blanchet N."/>
            <person name="Boniface M.C."/>
            <person name="Brunel D."/>
            <person name="Catrice O."/>
            <person name="Chaidir N."/>
            <person name="Claudel C."/>
            <person name="Donnadieu C."/>
            <person name="Faraut T."/>
            <person name="Fievet G."/>
            <person name="Helmstetter N."/>
            <person name="King M."/>
            <person name="Knapp S.J."/>
            <person name="Lai Z."/>
            <person name="Le Paslier M.C."/>
            <person name="Lippi Y."/>
            <person name="Lorenzon L."/>
            <person name="Mandel J.R."/>
            <person name="Marage G."/>
            <person name="Marchand G."/>
            <person name="Marquand E."/>
            <person name="Bret-Mestries E."/>
            <person name="Morien E."/>
            <person name="Nambeesan S."/>
            <person name="Nguyen T."/>
            <person name="Pegot-Espagnet P."/>
            <person name="Pouilly N."/>
            <person name="Raftis F."/>
            <person name="Sallet E."/>
            <person name="Schiex T."/>
            <person name="Thomas J."/>
            <person name="Vandecasteele C."/>
            <person name="Vares D."/>
            <person name="Vear F."/>
            <person name="Vautrin S."/>
            <person name="Crespi M."/>
            <person name="Mangin B."/>
            <person name="Burke J.M."/>
            <person name="Salse J."/>
            <person name="Munos S."/>
            <person name="Vincourt P."/>
            <person name="Rieseberg L.H."/>
            <person name="Langlade N.B."/>
        </authorList>
    </citation>
    <scope>NUCLEOTIDE SEQUENCE</scope>
    <source>
        <tissue evidence="2">Leaves</tissue>
    </source>
</reference>